<comment type="caution">
    <text evidence="1">The sequence shown here is derived from an EMBL/GenBank/DDBJ whole genome shotgun (WGS) entry which is preliminary data.</text>
</comment>
<keyword evidence="2" id="KW-1185">Reference proteome</keyword>
<dbReference type="AlphaFoldDB" id="A0A087DTQ5"/>
<evidence type="ECO:0000313" key="2">
    <source>
        <dbReference type="Proteomes" id="UP000029055"/>
    </source>
</evidence>
<dbReference type="Proteomes" id="UP000029055">
    <property type="component" value="Unassembled WGS sequence"/>
</dbReference>
<sequence>MALFVLGGADWFGTSRRDMPRCAESRQRKRGAPAASLAAETLRYVTLCHVTLRMHCGGSLVVGA</sequence>
<accession>A0A087DTQ5</accession>
<gene>
    <name evidence="1" type="ORF">BISU_3032</name>
</gene>
<organism evidence="1 2">
    <name type="scientific">Bifidobacterium subtile</name>
    <dbReference type="NCBI Taxonomy" id="77635"/>
    <lineage>
        <taxon>Bacteria</taxon>
        <taxon>Bacillati</taxon>
        <taxon>Actinomycetota</taxon>
        <taxon>Actinomycetes</taxon>
        <taxon>Bifidobacteriales</taxon>
        <taxon>Bifidobacteriaceae</taxon>
        <taxon>Bifidobacterium</taxon>
    </lineage>
</organism>
<dbReference type="EMBL" id="JGZR01000016">
    <property type="protein sequence ID" value="KFI98905.1"/>
    <property type="molecule type" value="Genomic_DNA"/>
</dbReference>
<name>A0A087DTQ5_9BIFI</name>
<proteinExistence type="predicted"/>
<dbReference type="STRING" id="77635.BISU_3032"/>
<protein>
    <submittedName>
        <fullName evidence="1">Uncharacterized protein</fullName>
    </submittedName>
</protein>
<reference evidence="1 2" key="1">
    <citation type="submission" date="2014-03" db="EMBL/GenBank/DDBJ databases">
        <title>Genomics of Bifidobacteria.</title>
        <authorList>
            <person name="Ventura M."/>
            <person name="Milani C."/>
            <person name="Lugli G.A."/>
        </authorList>
    </citation>
    <scope>NUCLEOTIDE SEQUENCE [LARGE SCALE GENOMIC DNA]</scope>
    <source>
        <strain evidence="1 2">LMG 11597</strain>
    </source>
</reference>
<evidence type="ECO:0000313" key="1">
    <source>
        <dbReference type="EMBL" id="KFI98905.1"/>
    </source>
</evidence>